<dbReference type="OrthoDB" id="9812435at2"/>
<reference evidence="2 3" key="1">
    <citation type="journal article" date="2016" name="Microb. Cell Fact.">
        <title>Dissection of exopolysaccharide biosynthesis in Kozakia baliensis.</title>
        <authorList>
            <person name="Brandt J.U."/>
            <person name="Jakob F."/>
            <person name="Behr J."/>
            <person name="Geissler A.J."/>
            <person name="Vogel R.F."/>
        </authorList>
    </citation>
    <scope>NUCLEOTIDE SEQUENCE [LARGE SCALE GENOMIC DNA]</scope>
    <source>
        <strain evidence="2 3">DSM 14400</strain>
    </source>
</reference>
<accession>A0A1D8UVA1</accession>
<organism evidence="2 3">
    <name type="scientific">Kozakia baliensis</name>
    <dbReference type="NCBI Taxonomy" id="153496"/>
    <lineage>
        <taxon>Bacteria</taxon>
        <taxon>Pseudomonadati</taxon>
        <taxon>Pseudomonadota</taxon>
        <taxon>Alphaproteobacteria</taxon>
        <taxon>Acetobacterales</taxon>
        <taxon>Acetobacteraceae</taxon>
        <taxon>Kozakia</taxon>
    </lineage>
</organism>
<name>A0A1D8UVA1_9PROT</name>
<dbReference type="SUPFAM" id="SSF53850">
    <property type="entry name" value="Periplasmic binding protein-like II"/>
    <property type="match status" value="1"/>
</dbReference>
<evidence type="ECO:0000259" key="1">
    <source>
        <dbReference type="Pfam" id="PF03466"/>
    </source>
</evidence>
<dbReference type="RefSeq" id="WP_070403150.1">
    <property type="nucleotide sequence ID" value="NZ_BJVW01000001.1"/>
</dbReference>
<evidence type="ECO:0000313" key="2">
    <source>
        <dbReference type="EMBL" id="AOX17576.1"/>
    </source>
</evidence>
<dbReference type="InterPro" id="IPR005119">
    <property type="entry name" value="LysR_subst-bd"/>
</dbReference>
<dbReference type="AlphaFoldDB" id="A0A1D8UVA1"/>
<sequence>MAPRFVAERNHRFRPNDRIDGTQHNARRSGCLISGIPAFQPCIELDPTNAILDVVLAGIGVSILPDFLLDKPEIASQIVRIAPRWHAVLGSIYAYTPPIRPDPTAHVTAFIEWLQCAVKKQPFPVETK</sequence>
<proteinExistence type="predicted"/>
<dbReference type="STRING" id="153496.A0U89_10955"/>
<dbReference type="Pfam" id="PF03466">
    <property type="entry name" value="LysR_substrate"/>
    <property type="match status" value="1"/>
</dbReference>
<keyword evidence="3" id="KW-1185">Reference proteome</keyword>
<gene>
    <name evidence="2" type="ORF">A0U89_10955</name>
</gene>
<dbReference type="KEGG" id="kba:A0U89_10955"/>
<dbReference type="EMBL" id="CP014674">
    <property type="protein sequence ID" value="AOX17576.1"/>
    <property type="molecule type" value="Genomic_DNA"/>
</dbReference>
<dbReference type="Proteomes" id="UP000179145">
    <property type="component" value="Chromosome"/>
</dbReference>
<feature type="domain" description="LysR substrate-binding" evidence="1">
    <location>
        <begin position="37"/>
        <end position="115"/>
    </location>
</feature>
<evidence type="ECO:0000313" key="3">
    <source>
        <dbReference type="Proteomes" id="UP000179145"/>
    </source>
</evidence>
<protein>
    <recommendedName>
        <fullName evidence="1">LysR substrate-binding domain-containing protein</fullName>
    </recommendedName>
</protein>
<dbReference type="Gene3D" id="3.40.190.290">
    <property type="match status" value="1"/>
</dbReference>